<gene>
    <name evidence="2" type="ORF">FG383_13800</name>
</gene>
<proteinExistence type="predicted"/>
<feature type="coiled-coil region" evidence="1">
    <location>
        <begin position="38"/>
        <end position="65"/>
    </location>
</feature>
<sequence>MGYIIPIQPIQSQIYANRMLMDEYNFAYINNVYGIKMKSIFEEHLEKQEKELKEKEKKQLSELKEPSNLPLFNGFIQPNPINLSPIIAEISGKGNNVNLYV</sequence>
<dbReference type="Proteomes" id="UP000318937">
    <property type="component" value="Unassembled WGS sequence"/>
</dbReference>
<dbReference type="EMBL" id="VDGG01000029">
    <property type="protein sequence ID" value="TQR11680.1"/>
    <property type="molecule type" value="Genomic_DNA"/>
</dbReference>
<comment type="caution">
    <text evidence="2">The sequence shown here is derived from an EMBL/GenBank/DDBJ whole genome shotgun (WGS) entry which is preliminary data.</text>
</comment>
<dbReference type="AlphaFoldDB" id="A0A544T2L1"/>
<keyword evidence="3" id="KW-1185">Reference proteome</keyword>
<protein>
    <submittedName>
        <fullName evidence="2">Uncharacterized protein</fullName>
    </submittedName>
</protein>
<dbReference type="OrthoDB" id="2706316at2"/>
<reference evidence="2 3" key="1">
    <citation type="submission" date="2019-05" db="EMBL/GenBank/DDBJ databases">
        <title>Psychrobacillus vulpis sp. nov., a new species isolated from feces of a red fox that inhabits in The Tablas de Daimiel Natural Park, Albacete, Spain.</title>
        <authorList>
            <person name="Rodriguez M."/>
            <person name="Reina J.C."/>
            <person name="Bejar V."/>
            <person name="Llamas I."/>
        </authorList>
    </citation>
    <scope>NUCLEOTIDE SEQUENCE [LARGE SCALE GENOMIC DNA]</scope>
    <source>
        <strain evidence="2 3">NHI-2</strain>
    </source>
</reference>
<dbReference type="RefSeq" id="WP_142607976.1">
    <property type="nucleotide sequence ID" value="NZ_VDGG01000029.1"/>
</dbReference>
<evidence type="ECO:0000313" key="2">
    <source>
        <dbReference type="EMBL" id="TQR11680.1"/>
    </source>
</evidence>
<keyword evidence="1" id="KW-0175">Coiled coil</keyword>
<evidence type="ECO:0000256" key="1">
    <source>
        <dbReference type="SAM" id="Coils"/>
    </source>
</evidence>
<name>A0A544T2L1_9BACI</name>
<accession>A0A544T2L1</accession>
<organism evidence="2 3">
    <name type="scientific">Psychrobacillus soli</name>
    <dbReference type="NCBI Taxonomy" id="1543965"/>
    <lineage>
        <taxon>Bacteria</taxon>
        <taxon>Bacillati</taxon>
        <taxon>Bacillota</taxon>
        <taxon>Bacilli</taxon>
        <taxon>Bacillales</taxon>
        <taxon>Bacillaceae</taxon>
        <taxon>Psychrobacillus</taxon>
    </lineage>
</organism>
<evidence type="ECO:0000313" key="3">
    <source>
        <dbReference type="Proteomes" id="UP000318937"/>
    </source>
</evidence>